<dbReference type="EMBL" id="DWUW01000259">
    <property type="protein sequence ID" value="HJD32107.1"/>
    <property type="molecule type" value="Genomic_DNA"/>
</dbReference>
<feature type="transmembrane region" description="Helical" evidence="1">
    <location>
        <begin position="141"/>
        <end position="161"/>
    </location>
</feature>
<feature type="transmembrane region" description="Helical" evidence="1">
    <location>
        <begin position="54"/>
        <end position="74"/>
    </location>
</feature>
<evidence type="ECO:0000256" key="1">
    <source>
        <dbReference type="SAM" id="Phobius"/>
    </source>
</evidence>
<evidence type="ECO:0000313" key="3">
    <source>
        <dbReference type="Proteomes" id="UP000823851"/>
    </source>
</evidence>
<organism evidence="2 3">
    <name type="scientific">Candidatus Eisenbergiella stercorigallinarum</name>
    <dbReference type="NCBI Taxonomy" id="2838557"/>
    <lineage>
        <taxon>Bacteria</taxon>
        <taxon>Bacillati</taxon>
        <taxon>Bacillota</taxon>
        <taxon>Clostridia</taxon>
        <taxon>Lachnospirales</taxon>
        <taxon>Lachnospiraceae</taxon>
        <taxon>Eisenbergiella</taxon>
    </lineage>
</organism>
<feature type="transmembrane region" description="Helical" evidence="1">
    <location>
        <begin position="16"/>
        <end position="42"/>
    </location>
</feature>
<dbReference type="InterPro" id="IPR020144">
    <property type="entry name" value="SpoVAB"/>
</dbReference>
<protein>
    <submittedName>
        <fullName evidence="2">Stage V sporulation protein AB</fullName>
    </submittedName>
</protein>
<comment type="caution">
    <text evidence="2">The sequence shown here is derived from an EMBL/GenBank/DDBJ whole genome shotgun (WGS) entry which is preliminary data.</text>
</comment>
<dbReference type="Proteomes" id="UP000823851">
    <property type="component" value="Unassembled WGS sequence"/>
</dbReference>
<accession>A0A9D2R1G9</accession>
<dbReference type="Pfam" id="PF13782">
    <property type="entry name" value="SpoVAB"/>
    <property type="match status" value="1"/>
</dbReference>
<name>A0A9D2R1G9_9FIRM</name>
<keyword evidence="1" id="KW-1133">Transmembrane helix</keyword>
<reference evidence="2" key="1">
    <citation type="journal article" date="2021" name="PeerJ">
        <title>Extensive microbial diversity within the chicken gut microbiome revealed by metagenomics and culture.</title>
        <authorList>
            <person name="Gilroy R."/>
            <person name="Ravi A."/>
            <person name="Getino M."/>
            <person name="Pursley I."/>
            <person name="Horton D.L."/>
            <person name="Alikhan N.F."/>
            <person name="Baker D."/>
            <person name="Gharbi K."/>
            <person name="Hall N."/>
            <person name="Watson M."/>
            <person name="Adriaenssens E.M."/>
            <person name="Foster-Nyarko E."/>
            <person name="Jarju S."/>
            <person name="Secka A."/>
            <person name="Antonio M."/>
            <person name="Oren A."/>
            <person name="Chaudhuri R.R."/>
            <person name="La Ragione R."/>
            <person name="Hildebrand F."/>
            <person name="Pallen M.J."/>
        </authorList>
    </citation>
    <scope>NUCLEOTIDE SEQUENCE</scope>
    <source>
        <strain evidence="2">ChiHjej8B7-25341</strain>
    </source>
</reference>
<feature type="transmembrane region" description="Helical" evidence="1">
    <location>
        <begin position="94"/>
        <end position="120"/>
    </location>
</feature>
<evidence type="ECO:0000313" key="2">
    <source>
        <dbReference type="EMBL" id="HJD32107.1"/>
    </source>
</evidence>
<proteinExistence type="predicted"/>
<keyword evidence="1" id="KW-0812">Transmembrane</keyword>
<gene>
    <name evidence="2" type="ORF">H9912_09220</name>
</gene>
<sequence length="167" mass="17498">MLPDGGLQSVICLAGLAFAGVSAGLLVSGGVFTVLLSVGLVPRFAGITHTGKKIFLYEEMVVCGTLFSNVLSVFEKPISSFRQAAWPAGESGRLLDAAAFCLLILFGLFAGIFVGCLALAIAEMLDSIPVFSRRISFRRGLGTAIFCVAAGKLAGSLYYFFGGFPAR</sequence>
<keyword evidence="1" id="KW-0472">Membrane</keyword>
<dbReference type="AlphaFoldDB" id="A0A9D2R1G9"/>
<reference evidence="2" key="2">
    <citation type="submission" date="2021-04" db="EMBL/GenBank/DDBJ databases">
        <authorList>
            <person name="Gilroy R."/>
        </authorList>
    </citation>
    <scope>NUCLEOTIDE SEQUENCE</scope>
    <source>
        <strain evidence="2">ChiHjej8B7-25341</strain>
    </source>
</reference>